<gene>
    <name evidence="2" type="primary">NDUFB8</name>
    <name evidence="2" type="ORF">Bhyg_16283</name>
</gene>
<keyword evidence="1" id="KW-1133">Transmembrane helix</keyword>
<keyword evidence="1" id="KW-0812">Transmembrane</keyword>
<evidence type="ECO:0000256" key="1">
    <source>
        <dbReference type="SAM" id="Phobius"/>
    </source>
</evidence>
<organism evidence="2 3">
    <name type="scientific">Pseudolycoriella hygida</name>
    <dbReference type="NCBI Taxonomy" id="35572"/>
    <lineage>
        <taxon>Eukaryota</taxon>
        <taxon>Metazoa</taxon>
        <taxon>Ecdysozoa</taxon>
        <taxon>Arthropoda</taxon>
        <taxon>Hexapoda</taxon>
        <taxon>Insecta</taxon>
        <taxon>Pterygota</taxon>
        <taxon>Neoptera</taxon>
        <taxon>Endopterygota</taxon>
        <taxon>Diptera</taxon>
        <taxon>Nematocera</taxon>
        <taxon>Sciaroidea</taxon>
        <taxon>Sciaridae</taxon>
        <taxon>Pseudolycoriella</taxon>
    </lineage>
</organism>
<keyword evidence="1" id="KW-0472">Membrane</keyword>
<dbReference type="Proteomes" id="UP001151699">
    <property type="component" value="Unassembled WGS sequence"/>
</dbReference>
<dbReference type="Pfam" id="PF05821">
    <property type="entry name" value="NDUF_B8"/>
    <property type="match status" value="1"/>
</dbReference>
<dbReference type="GO" id="GO:0005739">
    <property type="term" value="C:mitochondrion"/>
    <property type="evidence" value="ECO:0007669"/>
    <property type="project" value="InterPro"/>
</dbReference>
<accession>A0A9Q0RV95</accession>
<dbReference type="EMBL" id="WJQU01002142">
    <property type="protein sequence ID" value="KAJ6633182.1"/>
    <property type="molecule type" value="Genomic_DNA"/>
</dbReference>
<dbReference type="PANTHER" id="PTHR12840">
    <property type="entry name" value="NADH-UBIQUINONE OXIDOREDUCTASE ASHI SUBUNIT"/>
    <property type="match status" value="1"/>
</dbReference>
<proteinExistence type="predicted"/>
<keyword evidence="3" id="KW-1185">Reference proteome</keyword>
<protein>
    <submittedName>
        <fullName evidence="2">NADH dehydrogenase [ubiquinone] 1 beta subcomplex subunit 8, mitochondrial</fullName>
    </submittedName>
</protein>
<comment type="caution">
    <text evidence="2">The sequence shown here is derived from an EMBL/GenBank/DDBJ whole genome shotgun (WGS) entry which is preliminary data.</text>
</comment>
<dbReference type="AlphaFoldDB" id="A0A9Q0RV95"/>
<reference evidence="2" key="1">
    <citation type="submission" date="2022-07" db="EMBL/GenBank/DDBJ databases">
        <authorList>
            <person name="Trinca V."/>
            <person name="Uliana J.V.C."/>
            <person name="Torres T.T."/>
            <person name="Ward R.J."/>
            <person name="Monesi N."/>
        </authorList>
    </citation>
    <scope>NUCLEOTIDE SEQUENCE</scope>
    <source>
        <strain evidence="2">HSMRA1968</strain>
        <tissue evidence="2">Whole embryos</tissue>
    </source>
</reference>
<sequence>MSALIKGIKLASNVGNRTPMLLFTAMSNRKASHWNKDLKPGPYPKTEEERVAAAKKYNLLREDYEPYPDDGMGFGDYPHLPDVPVECKDPYYPYDLPEFKRNFSEPVHAHVDTYSEDRTRADPFISHWWMLLSFSAAVFGSLAFYYWMEDKRIYRPVTPKQLPGGGKVHYTFERN</sequence>
<evidence type="ECO:0000313" key="2">
    <source>
        <dbReference type="EMBL" id="KAJ6633182.1"/>
    </source>
</evidence>
<dbReference type="InterPro" id="IPR008699">
    <property type="entry name" value="NDUFB8"/>
</dbReference>
<dbReference type="OrthoDB" id="2014058at2759"/>
<name>A0A9Q0RV95_9DIPT</name>
<evidence type="ECO:0000313" key="3">
    <source>
        <dbReference type="Proteomes" id="UP001151699"/>
    </source>
</evidence>
<feature type="transmembrane region" description="Helical" evidence="1">
    <location>
        <begin position="128"/>
        <end position="147"/>
    </location>
</feature>
<dbReference type="PANTHER" id="PTHR12840:SF1">
    <property type="entry name" value="NADH DEHYDROGENASE [UBIQUINONE] 1 BETA SUBCOMPLEX SUBUNIT 8, MITOCHONDRIAL"/>
    <property type="match status" value="1"/>
</dbReference>